<evidence type="ECO:0000259" key="13">
    <source>
        <dbReference type="Pfam" id="PF03315"/>
    </source>
</evidence>
<keyword evidence="9 11" id="KW-0456">Lyase</keyword>
<comment type="catalytic activity">
    <reaction evidence="10 11">
        <text>L-serine = pyruvate + NH4(+)</text>
        <dbReference type="Rhea" id="RHEA:19169"/>
        <dbReference type="ChEBI" id="CHEBI:15361"/>
        <dbReference type="ChEBI" id="CHEBI:28938"/>
        <dbReference type="ChEBI" id="CHEBI:33384"/>
        <dbReference type="EC" id="4.3.1.17"/>
    </reaction>
</comment>
<dbReference type="InterPro" id="IPR005130">
    <property type="entry name" value="Ser_deHydtase-like_asu"/>
</dbReference>
<dbReference type="SUPFAM" id="SSF143548">
    <property type="entry name" value="Serine metabolism enzymes domain"/>
    <property type="match status" value="1"/>
</dbReference>
<name>A0ABX0R908_9GAMM</name>
<evidence type="ECO:0000256" key="4">
    <source>
        <dbReference type="ARBA" id="ARBA00022432"/>
    </source>
</evidence>
<gene>
    <name evidence="14" type="ORF">F3J40_09655</name>
</gene>
<evidence type="ECO:0000313" key="15">
    <source>
        <dbReference type="Proteomes" id="UP001515683"/>
    </source>
</evidence>
<dbReference type="GO" id="GO:0003941">
    <property type="term" value="F:L-serine ammonia-lyase activity"/>
    <property type="evidence" value="ECO:0007669"/>
    <property type="project" value="UniProtKB-EC"/>
</dbReference>
<keyword evidence="4 11" id="KW-0312">Gluconeogenesis</keyword>
<keyword evidence="5 11" id="KW-0004">4Fe-4S</keyword>
<dbReference type="InterPro" id="IPR004644">
    <property type="entry name" value="Fe-S_L-Ser_mono"/>
</dbReference>
<dbReference type="Gene3D" id="3.30.1330.90">
    <property type="entry name" value="D-3-phosphoglycerate dehydrogenase, domain 3"/>
    <property type="match status" value="1"/>
</dbReference>
<keyword evidence="8 11" id="KW-0411">Iron-sulfur</keyword>
<sequence length="454" mass="48876">MISVFDMFKVGIGPSSSHTVGPMKAGKQFVELLVEQGKLLDVTRIAVDVYGSLSLTGKGHHTDIAIIMGLSGAAPDTVDIDAIPAFIQDVEQRQRLLIANGQHEVDFPREGGMVFRSDNLPLHENGMRVLAFSGEHLILSKTYYSIGGGFIVDEEHFGKSVLDEVNVPWPFNSAKMLLSHCQETGLSLSGVVMKNELALHSKAEIESYFTQIWQTMQACIDRGLNTEGVLPGPLRVPRRAASLRRLLVSSTKHSSDPMNVIDWINMFALAVNEENAAGGRVVTAPTNGACGIVPAVLAYYDHFIEKVTPEIFIRYFLASGAIGVLYKMNASISGAEVGCQGEVGVACSMAAAGLAELLGASPEQVCVAAEIGMEHNLGLTCDPVAGQVQVPCIERNAIAAVKAINAARMALRRTSEPRVSLDKVIETMYETGKDMNAKYRETSRGGLAIKVQCD</sequence>
<dbReference type="InterPro" id="IPR029009">
    <property type="entry name" value="ASB_dom_sf"/>
</dbReference>
<evidence type="ECO:0000313" key="14">
    <source>
        <dbReference type="EMBL" id="NIF21860.1"/>
    </source>
</evidence>
<protein>
    <recommendedName>
        <fullName evidence="11">L-serine dehydratase</fullName>
        <ecNumber evidence="11">4.3.1.17</ecNumber>
    </recommendedName>
</protein>
<dbReference type="EMBL" id="VWXF01000003">
    <property type="protein sequence ID" value="NIF21860.1"/>
    <property type="molecule type" value="Genomic_DNA"/>
</dbReference>
<evidence type="ECO:0000259" key="12">
    <source>
        <dbReference type="Pfam" id="PF03313"/>
    </source>
</evidence>
<dbReference type="PANTHER" id="PTHR30182">
    <property type="entry name" value="L-SERINE DEHYDRATASE"/>
    <property type="match status" value="1"/>
</dbReference>
<dbReference type="PANTHER" id="PTHR30182:SF1">
    <property type="entry name" value="L-SERINE DEHYDRATASE 1"/>
    <property type="match status" value="1"/>
</dbReference>
<feature type="domain" description="Serine dehydratase-like alpha subunit" evidence="12">
    <location>
        <begin position="183"/>
        <end position="448"/>
    </location>
</feature>
<keyword evidence="7 11" id="KW-0408">Iron</keyword>
<feature type="domain" description="Serine dehydratase beta chain" evidence="13">
    <location>
        <begin position="3"/>
        <end position="155"/>
    </location>
</feature>
<dbReference type="Pfam" id="PF03315">
    <property type="entry name" value="SDH_beta"/>
    <property type="match status" value="1"/>
</dbReference>
<keyword evidence="6 11" id="KW-0479">Metal-binding</keyword>
<evidence type="ECO:0000256" key="7">
    <source>
        <dbReference type="ARBA" id="ARBA00023004"/>
    </source>
</evidence>
<dbReference type="NCBIfam" id="TIGR00720">
    <property type="entry name" value="sda_mono"/>
    <property type="match status" value="1"/>
</dbReference>
<dbReference type="EC" id="4.3.1.17" evidence="11"/>
<dbReference type="Pfam" id="PF03313">
    <property type="entry name" value="SDH_alpha"/>
    <property type="match status" value="1"/>
</dbReference>
<reference evidence="14 15" key="1">
    <citation type="journal article" date="2019" name="bioRxiv">
        <title>Bacteria contribute to plant secondary compound degradation in a generalist herbivore system.</title>
        <authorList>
            <person name="Francoeur C.B."/>
            <person name="Khadempour L."/>
            <person name="Moreira-Soto R.D."/>
            <person name="Gotting K."/>
            <person name="Book A.J."/>
            <person name="Pinto-Tomas A.A."/>
            <person name="Keefover-Ring K."/>
            <person name="Currie C.R."/>
        </authorList>
    </citation>
    <scope>NUCLEOTIDE SEQUENCE [LARGE SCALE GENOMIC DNA]</scope>
    <source>
        <strain evidence="14">Acro-835</strain>
    </source>
</reference>
<evidence type="ECO:0000256" key="5">
    <source>
        <dbReference type="ARBA" id="ARBA00022485"/>
    </source>
</evidence>
<organism evidence="14 15">
    <name type="scientific">Candidatus Pantoea multigeneris</name>
    <dbReference type="NCBI Taxonomy" id="2608357"/>
    <lineage>
        <taxon>Bacteria</taxon>
        <taxon>Pseudomonadati</taxon>
        <taxon>Pseudomonadota</taxon>
        <taxon>Gammaproteobacteria</taxon>
        <taxon>Enterobacterales</taxon>
        <taxon>Erwiniaceae</taxon>
        <taxon>Pantoea</taxon>
    </lineage>
</organism>
<dbReference type="RefSeq" id="WP_167014117.1">
    <property type="nucleotide sequence ID" value="NZ_VWXF01000003.1"/>
</dbReference>
<evidence type="ECO:0000256" key="1">
    <source>
        <dbReference type="ARBA" id="ARBA00001966"/>
    </source>
</evidence>
<evidence type="ECO:0000256" key="3">
    <source>
        <dbReference type="ARBA" id="ARBA00008636"/>
    </source>
</evidence>
<comment type="caution">
    <text evidence="14">The sequence shown here is derived from an EMBL/GenBank/DDBJ whole genome shotgun (WGS) entry which is preliminary data.</text>
</comment>
<comment type="cofactor">
    <cofactor evidence="1 11">
        <name>[4Fe-4S] cluster</name>
        <dbReference type="ChEBI" id="CHEBI:49883"/>
    </cofactor>
</comment>
<dbReference type="InterPro" id="IPR051318">
    <property type="entry name" value="Fe-S_L-Ser"/>
</dbReference>
<evidence type="ECO:0000256" key="6">
    <source>
        <dbReference type="ARBA" id="ARBA00022723"/>
    </source>
</evidence>
<evidence type="ECO:0000256" key="11">
    <source>
        <dbReference type="RuleBase" id="RU366059"/>
    </source>
</evidence>
<keyword evidence="15" id="KW-1185">Reference proteome</keyword>
<evidence type="ECO:0000256" key="2">
    <source>
        <dbReference type="ARBA" id="ARBA00004742"/>
    </source>
</evidence>
<evidence type="ECO:0000256" key="10">
    <source>
        <dbReference type="ARBA" id="ARBA00049406"/>
    </source>
</evidence>
<dbReference type="InterPro" id="IPR005131">
    <property type="entry name" value="Ser_deHydtase_bsu"/>
</dbReference>
<dbReference type="Proteomes" id="UP001515683">
    <property type="component" value="Unassembled WGS sequence"/>
</dbReference>
<comment type="similarity">
    <text evidence="3 11">Belongs to the iron-sulfur dependent L-serine dehydratase family.</text>
</comment>
<evidence type="ECO:0000256" key="8">
    <source>
        <dbReference type="ARBA" id="ARBA00023014"/>
    </source>
</evidence>
<comment type="pathway">
    <text evidence="2">Carbohydrate biosynthesis; gluconeogenesis.</text>
</comment>
<accession>A0ABX0R908</accession>
<evidence type="ECO:0000256" key="9">
    <source>
        <dbReference type="ARBA" id="ARBA00023239"/>
    </source>
</evidence>
<proteinExistence type="inferred from homology"/>